<keyword evidence="4" id="KW-1185">Reference proteome</keyword>
<dbReference type="Pfam" id="PF13020">
    <property type="entry name" value="NOV_C"/>
    <property type="match status" value="1"/>
</dbReference>
<dbReference type="InterPro" id="IPR036890">
    <property type="entry name" value="HATPase_C_sf"/>
</dbReference>
<proteinExistence type="predicted"/>
<dbReference type="PANTHER" id="PTHR32387">
    <property type="entry name" value="WU:FJ29H11"/>
    <property type="match status" value="1"/>
</dbReference>
<dbReference type="InterPro" id="IPR024975">
    <property type="entry name" value="NOV_C"/>
</dbReference>
<feature type="region of interest" description="Disordered" evidence="1">
    <location>
        <begin position="86"/>
        <end position="106"/>
    </location>
</feature>
<feature type="region of interest" description="Disordered" evidence="1">
    <location>
        <begin position="987"/>
        <end position="1014"/>
    </location>
</feature>
<accession>A0AAW1QQW1</accession>
<comment type="caution">
    <text evidence="3">The sequence shown here is derived from an EMBL/GenBank/DDBJ whole genome shotgun (WGS) entry which is preliminary data.</text>
</comment>
<dbReference type="PANTHER" id="PTHR32387:SF0">
    <property type="entry name" value="PROTEIN NO VEIN"/>
    <property type="match status" value="1"/>
</dbReference>
<organism evidence="3 4">
    <name type="scientific">[Myrmecia] bisecta</name>
    <dbReference type="NCBI Taxonomy" id="41462"/>
    <lineage>
        <taxon>Eukaryota</taxon>
        <taxon>Viridiplantae</taxon>
        <taxon>Chlorophyta</taxon>
        <taxon>core chlorophytes</taxon>
        <taxon>Trebouxiophyceae</taxon>
        <taxon>Trebouxiales</taxon>
        <taxon>Trebouxiaceae</taxon>
        <taxon>Myrmecia</taxon>
    </lineage>
</organism>
<evidence type="ECO:0000313" key="4">
    <source>
        <dbReference type="Proteomes" id="UP001489004"/>
    </source>
</evidence>
<name>A0AAW1QQW1_9CHLO</name>
<dbReference type="InterPro" id="IPR052957">
    <property type="entry name" value="Auxin_embryo_med"/>
</dbReference>
<reference evidence="3 4" key="1">
    <citation type="journal article" date="2024" name="Nat. Commun.">
        <title>Phylogenomics reveals the evolutionary origins of lichenization in chlorophyte algae.</title>
        <authorList>
            <person name="Puginier C."/>
            <person name="Libourel C."/>
            <person name="Otte J."/>
            <person name="Skaloud P."/>
            <person name="Haon M."/>
            <person name="Grisel S."/>
            <person name="Petersen M."/>
            <person name="Berrin J.G."/>
            <person name="Delaux P.M."/>
            <person name="Dal Grande F."/>
            <person name="Keller J."/>
        </authorList>
    </citation>
    <scope>NUCLEOTIDE SEQUENCE [LARGE SCALE GENOMIC DNA]</scope>
    <source>
        <strain evidence="3 4">SAG 2043</strain>
    </source>
</reference>
<evidence type="ECO:0000313" key="3">
    <source>
        <dbReference type="EMBL" id="KAK9823521.1"/>
    </source>
</evidence>
<dbReference type="Proteomes" id="UP001489004">
    <property type="component" value="Unassembled WGS sequence"/>
</dbReference>
<dbReference type="EMBL" id="JALJOR010000002">
    <property type="protein sequence ID" value="KAK9823521.1"/>
    <property type="molecule type" value="Genomic_DNA"/>
</dbReference>
<feature type="compositionally biased region" description="Low complexity" evidence="1">
    <location>
        <begin position="96"/>
        <end position="106"/>
    </location>
</feature>
<protein>
    <recommendedName>
        <fullName evidence="2">Protein NO VEIN C-terminal domain-containing protein</fullName>
    </recommendedName>
</protein>
<evidence type="ECO:0000256" key="1">
    <source>
        <dbReference type="SAM" id="MobiDB-lite"/>
    </source>
</evidence>
<feature type="domain" description="Protein NO VEIN C-terminal" evidence="2">
    <location>
        <begin position="1253"/>
        <end position="1336"/>
    </location>
</feature>
<sequence length="1385" mass="149275">MLGTLHQQQVSLWQRYQEEIISLLVEQLQHQGISSPERLPSAVEQAVRQFSSTHVFISTYAPAQDWLRKQRSWLQQAACKAASAAIWPQDHDEPRGGAASRSAGTAQSTRLDWQTVASDLQATFQDAASFWAQCEQSGRILDDHEQQRALLVHFQPDCLANEAKQQLLGESLVAGLQQLGPRDQGASLSELLQNAPAGGGRTRFLTAMLPWSVTQAFLQAGQAGSVVALCPAILPTTQPCSPADAVEVLLHLPYQGQSVRVIRQIVWVDRAAAKGAGPADLAAPAVASVLLAQVVNLGQLATPRLAAPAAAMYDSTSPSRLADGSQASDCNNGLGGQAGRALVASLTVLLEYTLMLPAQLRFQRGQPGSCAFAVVHPFARLGAVLRDEANLKIITAHAASAFVAALYALLNPSMVPAGSACMLGFDASAYDSLLAAVAHLHALTRCGLIQCAGGALQAAQELLLWAVDGILQADESDATGQLLSAVKTQLPISFSDPAGCLRAGQMGPAVSPSSRAASADGATAAADPATAPAVLPAPPAKPLTEAEVIAETLAEAAARFGGPPDSTDEGYCRCLIDYLRETSYRPPQQTLTKQDRLRQAKLQLSMRNDENNLVKGIYVKPYHFIYELLQNARDALRFNEDGKPSVLFVLTPAGIAAAWNERGFEARDVLKLCCRGLSEKRFEVDATGMFGQGFKNVFSVCAEPHIFSRGFRFQFRYVDGDGYTTSEPHWVDRMPADCPLQAADAYAAELGLNGAWGTRMWLPWSADQSSPMCAGSAAVEELTGLVREHLNADALLFLTKVDQLAVVANGSLAVLMQRVNPVPQTAIPDAVCTRVTVERRAWRGEAAGKVDAAWQWSVGCIEYETLEVQPQGSLVYIKSGVRATIEVAILSSATATPLHSDTGAKQPGNVASGIGVSMPEAAQLPTGCLYTTLPVKEVEALRFAINAKFELGKGREDLREGAWNKRIFDHVPGAFKAAVVGLIQSRSAQMSPGPEPQPANAKRDLHPRTPGPRQVRWVRPADARLLAGGRHQAASEVQWAIGVLVEHLVCQKYRKALASLDIPRFMGSELLQLIAGSPPASKRAAAQSLLLLSRFQQDLNQRDLQQLLHLHIVPVTARSIPVTPTNCFFPAEAANPQAAQATWAHPSSRAGTAGAAGAARSNALAAPGLLMQQRSFAFEHRIAFVDMAHIREVAESGLGASAAKALESLRNFLHDELQVLAADQPASVQQIVEQVLVPELIKAVWERKVSRAGEMAVWPYLQQRFGADRVRWLSEKQEAELPYEIEVYDESGRVELFAEVKITEDSSKHFVEVGAKQVVHAYEQGPKYLLFRVVVRPSRADADHALPAELTSFDVLDINMYKNPVHPQSGLQLRLYGVSLSTAPH</sequence>
<evidence type="ECO:0000259" key="2">
    <source>
        <dbReference type="Pfam" id="PF13020"/>
    </source>
</evidence>
<dbReference type="SUPFAM" id="SSF55874">
    <property type="entry name" value="ATPase domain of HSP90 chaperone/DNA topoisomerase II/histidine kinase"/>
    <property type="match status" value="1"/>
</dbReference>
<gene>
    <name evidence="3" type="ORF">WJX72_003362</name>
</gene>